<reference evidence="1 2" key="1">
    <citation type="submission" date="2018-02" db="EMBL/GenBank/DDBJ databases">
        <title>8 Nocardia nova and 1 Nocardia cyriacigeorgica strain used for evolution to TMP-SMX.</title>
        <authorList>
            <person name="Mehta H."/>
            <person name="Weng J."/>
            <person name="Shamoo Y."/>
        </authorList>
    </citation>
    <scope>NUCLEOTIDE SEQUENCE [LARGE SCALE GENOMIC DNA]</scope>
    <source>
        <strain evidence="1 2">BAA2227</strain>
    </source>
</reference>
<organism evidence="1 2">
    <name type="scientific">Nocardia nova</name>
    <dbReference type="NCBI Taxonomy" id="37330"/>
    <lineage>
        <taxon>Bacteria</taxon>
        <taxon>Bacillati</taxon>
        <taxon>Actinomycetota</taxon>
        <taxon>Actinomycetes</taxon>
        <taxon>Mycobacteriales</taxon>
        <taxon>Nocardiaceae</taxon>
        <taxon>Nocardia</taxon>
    </lineage>
</organism>
<name>A0A2S5ZXR1_9NOCA</name>
<accession>A0A2S5ZXR1</accession>
<dbReference type="RefSeq" id="WP_064909646.1">
    <property type="nucleotide sequence ID" value="NZ_PSZB01000015.1"/>
</dbReference>
<dbReference type="EMBL" id="PSZD01000028">
    <property type="protein sequence ID" value="PPJ22691.1"/>
    <property type="molecule type" value="Genomic_DNA"/>
</dbReference>
<comment type="caution">
    <text evidence="1">The sequence shown here is derived from an EMBL/GenBank/DDBJ whole genome shotgun (WGS) entry which is preliminary data.</text>
</comment>
<gene>
    <name evidence="1" type="ORF">C5F51_30665</name>
</gene>
<evidence type="ECO:0000313" key="1">
    <source>
        <dbReference type="EMBL" id="PPJ22691.1"/>
    </source>
</evidence>
<dbReference type="Proteomes" id="UP000238356">
    <property type="component" value="Unassembled WGS sequence"/>
</dbReference>
<evidence type="ECO:0000313" key="2">
    <source>
        <dbReference type="Proteomes" id="UP000238356"/>
    </source>
</evidence>
<keyword evidence="2" id="KW-1185">Reference proteome</keyword>
<proteinExistence type="predicted"/>
<sequence length="65" mass="7272">MTLEGNVAEPIGNSAIVLPVRNLCRVSHRHPSRETHRAGIPLVRHGTAQELSFRVFAKEFRILEG</sequence>
<dbReference type="AlphaFoldDB" id="A0A2S5ZXR1"/>
<protein>
    <submittedName>
        <fullName evidence="1">Uncharacterized protein</fullName>
    </submittedName>
</protein>